<dbReference type="Pfam" id="PF14518">
    <property type="entry name" value="Haem_oxygenas_2"/>
    <property type="match status" value="1"/>
</dbReference>
<proteinExistence type="predicted"/>
<evidence type="ECO:0000313" key="1">
    <source>
        <dbReference type="EMBL" id="MDR6236581.1"/>
    </source>
</evidence>
<comment type="caution">
    <text evidence="1">The sequence shown here is derived from an EMBL/GenBank/DDBJ whole genome shotgun (WGS) entry which is preliminary data.</text>
</comment>
<reference evidence="1" key="1">
    <citation type="submission" date="2023-08" db="EMBL/GenBank/DDBJ databases">
        <title>Functional and genomic diversity of the sorghum phyllosphere microbiome.</title>
        <authorList>
            <person name="Shade A."/>
        </authorList>
    </citation>
    <scope>NUCLEOTIDE SEQUENCE</scope>
    <source>
        <strain evidence="1">SORGH_AS_0201</strain>
    </source>
</reference>
<dbReference type="Proteomes" id="UP001268036">
    <property type="component" value="Unassembled WGS sequence"/>
</dbReference>
<sequence length="490" mass="54460">MQTTTRALTGQHADSRPVAFAPATALYQELLVQNPSATARQRARQYLDDQLQAASSLSADLPDDPQGLESWMLENTARVGAQYRDYLAARKAGAPRRYFGSKAHALYFLRGVAPTKLVDGAWLYGTLAHWDDLRYRAAIQIYLEELGDGQPDKNHVVLYRKLLASHGCEDLSPLDDEHFVQGAIQLALAYNAEHYLPEVIGFNLGYEQLPLHLLITAYELNELGIDPYYFTLHVTVDNAGTGHARKALQTVHDALPAEGRAAFYRRVVQGYLLNELGASTTSVIASFDLEQEVIAVLAEKSNVGRYVHSDYCRIGGRSVSDWLGDPAQIPAFLQVMQEQGWIKRHEDPSNSRFWRLIQGERAEMFGVFTAYEQQLIHDWIAGDLVHSGAKHPAGAERVAVLPRRELSFRARQRQQERLCPALEAEQGTAANASHAQASDFDSEEAALERRLASQPSRAAAMALLVEQLSPARHHSRTGLLATRLFVSLLG</sequence>
<dbReference type="Gene3D" id="1.20.910.10">
    <property type="entry name" value="Heme oxygenase-like"/>
    <property type="match status" value="1"/>
</dbReference>
<gene>
    <name evidence="1" type="ORF">QE440_004322</name>
</gene>
<dbReference type="SMART" id="SM01236">
    <property type="entry name" value="Haem_oxygenase_2"/>
    <property type="match status" value="1"/>
</dbReference>
<dbReference type="AlphaFoldDB" id="A0AAJ2BLF6"/>
<name>A0AAJ2BLF6_9PSED</name>
<evidence type="ECO:0008006" key="3">
    <source>
        <dbReference type="Google" id="ProtNLM"/>
    </source>
</evidence>
<dbReference type="EMBL" id="JAVJAF010000001">
    <property type="protein sequence ID" value="MDR6236581.1"/>
    <property type="molecule type" value="Genomic_DNA"/>
</dbReference>
<accession>A0AAJ2BLF6</accession>
<organism evidence="1 2">
    <name type="scientific">Pseudomonas oryzihabitans</name>
    <dbReference type="NCBI Taxonomy" id="47885"/>
    <lineage>
        <taxon>Bacteria</taxon>
        <taxon>Pseudomonadati</taxon>
        <taxon>Pseudomonadota</taxon>
        <taxon>Gammaproteobacteria</taxon>
        <taxon>Pseudomonadales</taxon>
        <taxon>Pseudomonadaceae</taxon>
        <taxon>Pseudomonas</taxon>
    </lineage>
</organism>
<evidence type="ECO:0000313" key="2">
    <source>
        <dbReference type="Proteomes" id="UP001268036"/>
    </source>
</evidence>
<dbReference type="InterPro" id="IPR016084">
    <property type="entry name" value="Haem_Oase-like_multi-hlx"/>
</dbReference>
<dbReference type="RefSeq" id="WP_309761602.1">
    <property type="nucleotide sequence ID" value="NZ_JAVJAF010000001.1"/>
</dbReference>
<protein>
    <recommendedName>
        <fullName evidence="3">Iron-containing redox enzyme</fullName>
    </recommendedName>
</protein>